<feature type="compositionally biased region" description="Basic and acidic residues" evidence="1">
    <location>
        <begin position="432"/>
        <end position="441"/>
    </location>
</feature>
<dbReference type="InterPro" id="IPR027417">
    <property type="entry name" value="P-loop_NTPase"/>
</dbReference>
<evidence type="ECO:0000313" key="4">
    <source>
        <dbReference type="Proteomes" id="UP001200110"/>
    </source>
</evidence>
<gene>
    <name evidence="3" type="ORF">L5G33_14085</name>
</gene>
<dbReference type="SUPFAM" id="SSF90002">
    <property type="entry name" value="Hypothetical protein YjiA, C-terminal domain"/>
    <property type="match status" value="1"/>
</dbReference>
<feature type="compositionally biased region" description="Basic and acidic residues" evidence="1">
    <location>
        <begin position="409"/>
        <end position="425"/>
    </location>
</feature>
<dbReference type="InterPro" id="IPR051927">
    <property type="entry name" value="Zn_Chap_cDPG_Synth"/>
</dbReference>
<dbReference type="Pfam" id="PF07683">
    <property type="entry name" value="CobW_C"/>
    <property type="match status" value="1"/>
</dbReference>
<dbReference type="PANTHER" id="PTHR43603">
    <property type="entry name" value="COBW DOMAIN-CONTAINING PROTEIN DDB_G0274527"/>
    <property type="match status" value="1"/>
</dbReference>
<organism evidence="3 4">
    <name type="scientific">Gordonia liuliyuniae</name>
    <dbReference type="NCBI Taxonomy" id="2911517"/>
    <lineage>
        <taxon>Bacteria</taxon>
        <taxon>Bacillati</taxon>
        <taxon>Actinomycetota</taxon>
        <taxon>Actinomycetes</taxon>
        <taxon>Mycobacteriales</taxon>
        <taxon>Gordoniaceae</taxon>
        <taxon>Gordonia</taxon>
    </lineage>
</organism>
<comment type="caution">
    <text evidence="3">The sequence shown here is derived from an EMBL/GenBank/DDBJ whole genome shotgun (WGS) entry which is preliminary data.</text>
</comment>
<dbReference type="PANTHER" id="PTHR43603:SF1">
    <property type="entry name" value="ZINC-REGULATED GTPASE METALLOPROTEIN ACTIVATOR 1"/>
    <property type="match status" value="1"/>
</dbReference>
<keyword evidence="4" id="KW-1185">Reference proteome</keyword>
<evidence type="ECO:0000259" key="2">
    <source>
        <dbReference type="SMART" id="SM00833"/>
    </source>
</evidence>
<protein>
    <submittedName>
        <fullName evidence="3">GTP-binding protein</fullName>
    </submittedName>
</protein>
<name>A0ABS9IVJ3_9ACTN</name>
<reference evidence="3 4" key="1">
    <citation type="submission" date="2022-01" db="EMBL/GenBank/DDBJ databases">
        <authorList>
            <person name="Huang Y."/>
        </authorList>
    </citation>
    <scope>NUCLEOTIDE SEQUENCE [LARGE SCALE GENOMIC DNA]</scope>
    <source>
        <strain evidence="3 4">HY366</strain>
    </source>
</reference>
<sequence>MSDATHRTPVTLVAGLDRTISARIAYTLLSAGTTVVSHDLRDVAAGRVTRVEHRMSLDGVDTLSIDDVDLEHGCVSCTLRLDLLPMLRTLHRDPDVRQIVVLLDPMVEPERLAVEIDSTVVEAPDVAPGPASADVEISATLCGIDARSWLDDATGDATLAEAGVIEEGATEPDDERTLSQIAVAQVRFADAIVIDGADGVESAYDLARLHAVLLRLAPAAGMRTLNSQQALTRAVVDGSIDSMTPGTPHGRPTQPFDPLLAGGPDLDEDCGVQLVSFEADRPFHPERLHDSLDVLLEGVVTARGRMWFASDPDDVMWLESAGGGLSILHVGTWLACVDDHSNIDPAHQVLASLRWDREHGDRHTALTVLCHRADPGDVRRALADALVTDDELARGQDYITSLPSPFGHAHRDPCDDMESPTDRTESSSASRAESRPEGEQL</sequence>
<feature type="domain" description="CobW C-terminal" evidence="2">
    <location>
        <begin position="272"/>
        <end position="386"/>
    </location>
</feature>
<dbReference type="Proteomes" id="UP001200110">
    <property type="component" value="Unassembled WGS sequence"/>
</dbReference>
<dbReference type="NCBIfam" id="NF047431">
    <property type="entry name" value="hiber_recruit"/>
    <property type="match status" value="1"/>
</dbReference>
<evidence type="ECO:0000313" key="3">
    <source>
        <dbReference type="EMBL" id="MCF8589588.1"/>
    </source>
</evidence>
<dbReference type="Gene3D" id="3.40.50.300">
    <property type="entry name" value="P-loop containing nucleotide triphosphate hydrolases"/>
    <property type="match status" value="1"/>
</dbReference>
<dbReference type="InterPro" id="IPR011629">
    <property type="entry name" value="CobW-like_C"/>
</dbReference>
<dbReference type="RefSeq" id="WP_236998826.1">
    <property type="nucleotide sequence ID" value="NZ_JAKKOR010000011.1"/>
</dbReference>
<evidence type="ECO:0000256" key="1">
    <source>
        <dbReference type="SAM" id="MobiDB-lite"/>
    </source>
</evidence>
<dbReference type="EMBL" id="JAKKOR010000011">
    <property type="protein sequence ID" value="MCF8589588.1"/>
    <property type="molecule type" value="Genomic_DNA"/>
</dbReference>
<dbReference type="SMART" id="SM00833">
    <property type="entry name" value="CobW_C"/>
    <property type="match status" value="1"/>
</dbReference>
<dbReference type="Pfam" id="PF02492">
    <property type="entry name" value="cobW"/>
    <property type="match status" value="1"/>
</dbReference>
<accession>A0ABS9IVJ3</accession>
<feature type="region of interest" description="Disordered" evidence="1">
    <location>
        <begin position="398"/>
        <end position="441"/>
    </location>
</feature>
<dbReference type="InterPro" id="IPR003495">
    <property type="entry name" value="CobW/HypB/UreG_nucleotide-bd"/>
</dbReference>
<proteinExistence type="predicted"/>